<protein>
    <submittedName>
        <fullName evidence="2">Uncharacterized protein</fullName>
    </submittedName>
</protein>
<dbReference type="KEGG" id="pchm:VFPPC_17385"/>
<name>A0A219ARP6_METCM</name>
<proteinExistence type="predicted"/>
<reference evidence="2 3" key="1">
    <citation type="journal article" date="2016" name="PLoS Pathog.">
        <title>Biosynthesis of antibiotic leucinostatins in bio-control fungus Purpureocillium lilacinum and their inhibition on phytophthora revealed by genome mining.</title>
        <authorList>
            <person name="Wang G."/>
            <person name="Liu Z."/>
            <person name="Lin R."/>
            <person name="Li E."/>
            <person name="Mao Z."/>
            <person name="Ling J."/>
            <person name="Yang Y."/>
            <person name="Yin W.B."/>
            <person name="Xie B."/>
        </authorList>
    </citation>
    <scope>NUCLEOTIDE SEQUENCE [LARGE SCALE GENOMIC DNA]</scope>
    <source>
        <strain evidence="2">170</strain>
    </source>
</reference>
<dbReference type="Proteomes" id="UP000078397">
    <property type="component" value="Unassembled WGS sequence"/>
</dbReference>
<evidence type="ECO:0000313" key="2">
    <source>
        <dbReference type="EMBL" id="OWT43466.1"/>
    </source>
</evidence>
<dbReference type="EMBL" id="LSBJ02000001">
    <property type="protein sequence ID" value="OWT43466.1"/>
    <property type="molecule type" value="Genomic_DNA"/>
</dbReference>
<evidence type="ECO:0000256" key="1">
    <source>
        <dbReference type="SAM" id="MobiDB-lite"/>
    </source>
</evidence>
<dbReference type="GeneID" id="33936364"/>
<dbReference type="AlphaFoldDB" id="A0A219ARP6"/>
<organism evidence="2 3">
    <name type="scientific">Pochonia chlamydosporia 170</name>
    <dbReference type="NCBI Taxonomy" id="1380566"/>
    <lineage>
        <taxon>Eukaryota</taxon>
        <taxon>Fungi</taxon>
        <taxon>Dikarya</taxon>
        <taxon>Ascomycota</taxon>
        <taxon>Pezizomycotina</taxon>
        <taxon>Sordariomycetes</taxon>
        <taxon>Hypocreomycetidae</taxon>
        <taxon>Hypocreales</taxon>
        <taxon>Clavicipitaceae</taxon>
        <taxon>Pochonia</taxon>
    </lineage>
</organism>
<evidence type="ECO:0000313" key="3">
    <source>
        <dbReference type="Proteomes" id="UP000078397"/>
    </source>
</evidence>
<feature type="region of interest" description="Disordered" evidence="1">
    <location>
        <begin position="39"/>
        <end position="105"/>
    </location>
</feature>
<comment type="caution">
    <text evidence="2">The sequence shown here is derived from an EMBL/GenBank/DDBJ whole genome shotgun (WGS) entry which is preliminary data.</text>
</comment>
<dbReference type="RefSeq" id="XP_022285885.1">
    <property type="nucleotide sequence ID" value="XM_022429098.1"/>
</dbReference>
<accession>A0A219ARP6</accession>
<feature type="compositionally biased region" description="Acidic residues" evidence="1">
    <location>
        <begin position="78"/>
        <end position="89"/>
    </location>
</feature>
<gene>
    <name evidence="2" type="ORF">VFPPC_17385</name>
</gene>
<sequence length="158" mass="17408">MVDEKEEGGAMMEVALAGKGGLRKVMRSTNGMKVFSKVEQGRGKLSAQTKPLWPHFKVSNRADRYRQGSSRGGGCTETEADDDDDDDDGTMSRKSQRTGASQFESLRSCGMCQPVWGGQSNRNSDKAGGVWPTDVTPALRDGTFRTLRWKKARCLVRK</sequence>
<keyword evidence="3" id="KW-1185">Reference proteome</keyword>